<dbReference type="AlphaFoldDB" id="A0A803M6L4"/>
<dbReference type="Proteomes" id="UP000596660">
    <property type="component" value="Unplaced"/>
</dbReference>
<reference evidence="2" key="2">
    <citation type="submission" date="2021-03" db="UniProtKB">
        <authorList>
            <consortium name="EnsemblPlants"/>
        </authorList>
    </citation>
    <scope>IDENTIFICATION</scope>
</reference>
<name>A0A803M6L4_CHEQI</name>
<feature type="region of interest" description="Disordered" evidence="1">
    <location>
        <begin position="1"/>
        <end position="59"/>
    </location>
</feature>
<dbReference type="InterPro" id="IPR038765">
    <property type="entry name" value="Papain-like_cys_pep_sf"/>
</dbReference>
<evidence type="ECO:0008006" key="4">
    <source>
        <dbReference type="Google" id="ProtNLM"/>
    </source>
</evidence>
<keyword evidence="3" id="KW-1185">Reference proteome</keyword>
<dbReference type="SUPFAM" id="SSF54001">
    <property type="entry name" value="Cysteine proteinases"/>
    <property type="match status" value="1"/>
</dbReference>
<reference evidence="2" key="1">
    <citation type="journal article" date="2017" name="Nature">
        <title>The genome of Chenopodium quinoa.</title>
        <authorList>
            <person name="Jarvis D.E."/>
            <person name="Ho Y.S."/>
            <person name="Lightfoot D.J."/>
            <person name="Schmoeckel S.M."/>
            <person name="Li B."/>
            <person name="Borm T.J.A."/>
            <person name="Ohyanagi H."/>
            <person name="Mineta K."/>
            <person name="Michell C.T."/>
            <person name="Saber N."/>
            <person name="Kharbatia N.M."/>
            <person name="Rupper R.R."/>
            <person name="Sharp A.R."/>
            <person name="Dally N."/>
            <person name="Boughton B.A."/>
            <person name="Woo Y.H."/>
            <person name="Gao G."/>
            <person name="Schijlen E.G.W.M."/>
            <person name="Guo X."/>
            <person name="Momin A.A."/>
            <person name="Negrao S."/>
            <person name="Al-Babili S."/>
            <person name="Gehring C."/>
            <person name="Roessner U."/>
            <person name="Jung C."/>
            <person name="Murphy K."/>
            <person name="Arold S.T."/>
            <person name="Gojobori T."/>
            <person name="van der Linden C.G."/>
            <person name="van Loo E.N."/>
            <person name="Jellen E.N."/>
            <person name="Maughan P.J."/>
            <person name="Tester M."/>
        </authorList>
    </citation>
    <scope>NUCLEOTIDE SEQUENCE [LARGE SCALE GENOMIC DNA]</scope>
    <source>
        <strain evidence="2">cv. PI 614886</strain>
    </source>
</reference>
<feature type="compositionally biased region" description="Basic and acidic residues" evidence="1">
    <location>
        <begin position="7"/>
        <end position="21"/>
    </location>
</feature>
<dbReference type="Gene3D" id="3.40.395.10">
    <property type="entry name" value="Adenoviral Proteinase, Chain A"/>
    <property type="match status" value="1"/>
</dbReference>
<accession>A0A803M6L4</accession>
<protein>
    <recommendedName>
        <fullName evidence="4">Ubiquitin-like protease family profile domain-containing protein</fullName>
    </recommendedName>
</protein>
<dbReference type="Gramene" id="AUR62024087-RA">
    <property type="protein sequence ID" value="AUR62024087-RA:cds"/>
    <property type="gene ID" value="AUR62024087"/>
</dbReference>
<dbReference type="PANTHER" id="PTHR34835:SF34">
    <property type="entry name" value="OS08G0555500 PROTEIN"/>
    <property type="match status" value="1"/>
</dbReference>
<evidence type="ECO:0000313" key="2">
    <source>
        <dbReference type="EnsemblPlants" id="AUR62024087-RA:cds"/>
    </source>
</evidence>
<sequence>MAKTTKKKPDTKPDPAKDIVAAKKAATSKKVTTVKKSPATKKSPAAKVTPKANKVPANTKQSPIKVSSYDVEDIFLLPHVTENKMSFQLRKQPLSNLLIQKEWKKNLRIPEDDEIIVNNLENKLKNLKEGGEDFKRFFVMYVCSTFLAPVANRVIDYKIINYADNVKEIHNLDWCGYVMNNLCKSVGSFKNNKKKESRSGISGCILILQLVYFHHLAFRGKPEPTTLPLIQHWSDEKVKERIAKEANASFGQGELQKDDYPEIEEELHLLTRDSQLFAMIHAERITTLGEKMKMQQMNVSTSNSQQVSETQRLMEDPRVQRAMDEIVKLYDDLRNVSSVILSTWEEQHKTETDPKTFEEDVFDPKTVHLDELDVDNQGEKDPENQGVDADISKVEEMSNFLKRINHEKADEILEYEFDEVKFKWKTPRYTLDCGVFAMIHMLCFSGETFDSYLDLANRRNVYRAEICATLALADINTKRKQLQRKISRFRKHKEVMDNMSLQCYQVVDYLAINDGENFPNKSKVVGWFIDSIEIVRQDCNALLNEWKVSSNVITAWSNHLNNIEMEKDRSENDLVRYFFGFDFMDALTMCLIDHGKKGVTSLQKLWIDWNTSQSLDLDAAQCVYIPLMLEDHYFLVVINFKDETIDHPDITLYETNEEYEPVQSFILEMMIQVQKLFKKWKHRQENDMLTYKMRIIELPFQKEREDNFSASYLLLHMKVYDGANGIGLGTIKEEFARLNHHHIRLVLDLLLNERNKMKQKLLTNVEDWEEKKESEQFSAAVASTFAAAASNSATNATVANAMSL</sequence>
<dbReference type="PANTHER" id="PTHR34835">
    <property type="entry name" value="OS07G0283600 PROTEIN-RELATED"/>
    <property type="match status" value="1"/>
</dbReference>
<proteinExistence type="predicted"/>
<evidence type="ECO:0000313" key="3">
    <source>
        <dbReference type="Proteomes" id="UP000596660"/>
    </source>
</evidence>
<feature type="compositionally biased region" description="Low complexity" evidence="1">
    <location>
        <begin position="22"/>
        <end position="52"/>
    </location>
</feature>
<dbReference type="EnsemblPlants" id="AUR62024087-RA">
    <property type="protein sequence ID" value="AUR62024087-RA:cds"/>
    <property type="gene ID" value="AUR62024087"/>
</dbReference>
<organism evidence="2 3">
    <name type="scientific">Chenopodium quinoa</name>
    <name type="common">Quinoa</name>
    <dbReference type="NCBI Taxonomy" id="63459"/>
    <lineage>
        <taxon>Eukaryota</taxon>
        <taxon>Viridiplantae</taxon>
        <taxon>Streptophyta</taxon>
        <taxon>Embryophyta</taxon>
        <taxon>Tracheophyta</taxon>
        <taxon>Spermatophyta</taxon>
        <taxon>Magnoliopsida</taxon>
        <taxon>eudicotyledons</taxon>
        <taxon>Gunneridae</taxon>
        <taxon>Pentapetalae</taxon>
        <taxon>Caryophyllales</taxon>
        <taxon>Chenopodiaceae</taxon>
        <taxon>Chenopodioideae</taxon>
        <taxon>Atripliceae</taxon>
        <taxon>Chenopodium</taxon>
    </lineage>
</organism>
<evidence type="ECO:0000256" key="1">
    <source>
        <dbReference type="SAM" id="MobiDB-lite"/>
    </source>
</evidence>